<comment type="caution">
    <text evidence="1">The sequence shown here is derived from an EMBL/GenBank/DDBJ whole genome shotgun (WGS) entry which is preliminary data.</text>
</comment>
<evidence type="ECO:0000313" key="1">
    <source>
        <dbReference type="EMBL" id="KAL0457883.1"/>
    </source>
</evidence>
<name>A0AAW2XW62_9LAMI</name>
<reference evidence="1" key="1">
    <citation type="submission" date="2020-06" db="EMBL/GenBank/DDBJ databases">
        <authorList>
            <person name="Li T."/>
            <person name="Hu X."/>
            <person name="Zhang T."/>
            <person name="Song X."/>
            <person name="Zhang H."/>
            <person name="Dai N."/>
            <person name="Sheng W."/>
            <person name="Hou X."/>
            <person name="Wei L."/>
        </authorList>
    </citation>
    <scope>NUCLEOTIDE SEQUENCE</scope>
    <source>
        <strain evidence="1">KEN1</strain>
        <tissue evidence="1">Leaf</tissue>
    </source>
</reference>
<protein>
    <submittedName>
        <fullName evidence="1">Uncharacterized protein</fullName>
    </submittedName>
</protein>
<dbReference type="EMBL" id="JACGWN010000002">
    <property type="protein sequence ID" value="KAL0457883.1"/>
    <property type="molecule type" value="Genomic_DNA"/>
</dbReference>
<reference evidence="1" key="2">
    <citation type="journal article" date="2024" name="Plant">
        <title>Genomic evolution and insights into agronomic trait innovations of Sesamum species.</title>
        <authorList>
            <person name="Miao H."/>
            <person name="Wang L."/>
            <person name="Qu L."/>
            <person name="Liu H."/>
            <person name="Sun Y."/>
            <person name="Le M."/>
            <person name="Wang Q."/>
            <person name="Wei S."/>
            <person name="Zheng Y."/>
            <person name="Lin W."/>
            <person name="Duan Y."/>
            <person name="Cao H."/>
            <person name="Xiong S."/>
            <person name="Wang X."/>
            <person name="Wei L."/>
            <person name="Li C."/>
            <person name="Ma Q."/>
            <person name="Ju M."/>
            <person name="Zhao R."/>
            <person name="Li G."/>
            <person name="Mu C."/>
            <person name="Tian Q."/>
            <person name="Mei H."/>
            <person name="Zhang T."/>
            <person name="Gao T."/>
            <person name="Zhang H."/>
        </authorList>
    </citation>
    <scope>NUCLEOTIDE SEQUENCE</scope>
    <source>
        <strain evidence="1">KEN1</strain>
    </source>
</reference>
<dbReference type="AlphaFoldDB" id="A0AAW2XW62"/>
<gene>
    <name evidence="1" type="ORF">Slati_0415500</name>
</gene>
<sequence>MILELPTNPIIGPAISSLKITFVSARRDSSEWINSCARRTYDMSSLLPISTLGYGEVPQQKVFVSRNAVFFGKGFSLDTRREELLLEESTEATPQAAVVSSSVRVVPSENIPILRRSIRVSQPPERYGLLVTCQLDNDPKTYEDALSDIDSGKWLEAMRSEMDSMSSNKIWTLVDPLKGFEPIGCKWVYKRKLGVDGR</sequence>
<organism evidence="1">
    <name type="scientific">Sesamum latifolium</name>
    <dbReference type="NCBI Taxonomy" id="2727402"/>
    <lineage>
        <taxon>Eukaryota</taxon>
        <taxon>Viridiplantae</taxon>
        <taxon>Streptophyta</taxon>
        <taxon>Embryophyta</taxon>
        <taxon>Tracheophyta</taxon>
        <taxon>Spermatophyta</taxon>
        <taxon>Magnoliopsida</taxon>
        <taxon>eudicotyledons</taxon>
        <taxon>Gunneridae</taxon>
        <taxon>Pentapetalae</taxon>
        <taxon>asterids</taxon>
        <taxon>lamiids</taxon>
        <taxon>Lamiales</taxon>
        <taxon>Pedaliaceae</taxon>
        <taxon>Sesamum</taxon>
    </lineage>
</organism>
<proteinExistence type="predicted"/>
<accession>A0AAW2XW62</accession>